<comment type="caution">
    <text evidence="4">The sequence shown here is derived from an EMBL/GenBank/DDBJ whole genome shotgun (WGS) entry which is preliminary data.</text>
</comment>
<evidence type="ECO:0000256" key="1">
    <source>
        <dbReference type="ARBA" id="ARBA00008270"/>
    </source>
</evidence>
<dbReference type="EMBL" id="JACJIQ010000009">
    <property type="protein sequence ID" value="MBA9077927.1"/>
    <property type="molecule type" value="Genomic_DNA"/>
</dbReference>
<dbReference type="Proteomes" id="UP000563094">
    <property type="component" value="Unassembled WGS sequence"/>
</dbReference>
<dbReference type="GO" id="GO:0005737">
    <property type="term" value="C:cytoplasm"/>
    <property type="evidence" value="ECO:0007669"/>
    <property type="project" value="TreeGrafter"/>
</dbReference>
<dbReference type="Pfam" id="PF02567">
    <property type="entry name" value="PhzC-PhzF"/>
    <property type="match status" value="1"/>
</dbReference>
<dbReference type="Gene3D" id="3.10.310.10">
    <property type="entry name" value="Diaminopimelate Epimerase, Chain A, domain 1"/>
    <property type="match status" value="2"/>
</dbReference>
<dbReference type="NCBIfam" id="TIGR00654">
    <property type="entry name" value="PhzF_family"/>
    <property type="match status" value="1"/>
</dbReference>
<proteinExistence type="inferred from homology"/>
<dbReference type="PANTHER" id="PTHR13774:SF17">
    <property type="entry name" value="PHENAZINE BIOSYNTHESIS-LIKE DOMAIN-CONTAINING PROTEIN"/>
    <property type="match status" value="1"/>
</dbReference>
<reference evidence="4 5" key="1">
    <citation type="submission" date="2020-08" db="EMBL/GenBank/DDBJ databases">
        <title>Genomic Encyclopedia of Type Strains, Phase IV (KMG-IV): sequencing the most valuable type-strain genomes for metagenomic binning, comparative biology and taxonomic classification.</title>
        <authorList>
            <person name="Goeker M."/>
        </authorList>
    </citation>
    <scope>NUCLEOTIDE SEQUENCE [LARGE SCALE GENOMIC DNA]</scope>
    <source>
        <strain evidence="4 5">DSM 29854</strain>
    </source>
</reference>
<dbReference type="InterPro" id="IPR003719">
    <property type="entry name" value="Phenazine_PhzF-like"/>
</dbReference>
<accession>A0A839GST0</accession>
<keyword evidence="2" id="KW-0413">Isomerase</keyword>
<dbReference type="PANTHER" id="PTHR13774">
    <property type="entry name" value="PHENAZINE BIOSYNTHESIS PROTEIN"/>
    <property type="match status" value="1"/>
</dbReference>
<sequence length="273" mass="30093">MATQIQTFLIDAFTSQPFKGNPAGVCLLDSPLEPPLMQAIAAELNASETAFLVADASHSHTYSIRYFTPTVEIGFCGHATVAAAKLVLEKRKWPHVQFRTAQGLVLQAAPHESAVLLQFPLYLPKPYGPAPALWEALGLPAQPQVFLAEELHMLLLEVPSLEDLLLLRPDFTKLRQAVEGVKGLAVTTQTPDTPFDFQSRCFWPWVGIDEDPVTGSAHSALASYWSQRLQKKELKAYQCSRRGGSMELRITRDSTLEVKAFATIVLEGTLHLA</sequence>
<feature type="active site" evidence="3">
    <location>
        <position position="48"/>
    </location>
</feature>
<organism evidence="4 5">
    <name type="scientific">Rufibacter quisquiliarum</name>
    <dbReference type="NCBI Taxonomy" id="1549639"/>
    <lineage>
        <taxon>Bacteria</taxon>
        <taxon>Pseudomonadati</taxon>
        <taxon>Bacteroidota</taxon>
        <taxon>Cytophagia</taxon>
        <taxon>Cytophagales</taxon>
        <taxon>Hymenobacteraceae</taxon>
        <taxon>Rufibacter</taxon>
    </lineage>
</organism>
<evidence type="ECO:0000313" key="5">
    <source>
        <dbReference type="Proteomes" id="UP000563094"/>
    </source>
</evidence>
<dbReference type="SUPFAM" id="SSF54506">
    <property type="entry name" value="Diaminopimelate epimerase-like"/>
    <property type="match status" value="1"/>
</dbReference>
<dbReference type="PIRSF" id="PIRSF016184">
    <property type="entry name" value="PhzC_PhzF"/>
    <property type="match status" value="1"/>
</dbReference>
<gene>
    <name evidence="4" type="ORF">FHS90_002646</name>
</gene>
<dbReference type="AlphaFoldDB" id="A0A839GST0"/>
<protein>
    <submittedName>
        <fullName evidence="4">PhzF family phenazine biosynthesis protein</fullName>
    </submittedName>
</protein>
<dbReference type="GO" id="GO:0016853">
    <property type="term" value="F:isomerase activity"/>
    <property type="evidence" value="ECO:0007669"/>
    <property type="project" value="UniProtKB-KW"/>
</dbReference>
<evidence type="ECO:0000256" key="3">
    <source>
        <dbReference type="PIRSR" id="PIRSR016184-1"/>
    </source>
</evidence>
<evidence type="ECO:0000313" key="4">
    <source>
        <dbReference type="EMBL" id="MBA9077927.1"/>
    </source>
</evidence>
<dbReference type="RefSeq" id="WP_182513302.1">
    <property type="nucleotide sequence ID" value="NZ_JACJIQ010000009.1"/>
</dbReference>
<comment type="similarity">
    <text evidence="1">Belongs to the PhzF family.</text>
</comment>
<evidence type="ECO:0000256" key="2">
    <source>
        <dbReference type="ARBA" id="ARBA00023235"/>
    </source>
</evidence>
<name>A0A839GST0_9BACT</name>
<keyword evidence="5" id="KW-1185">Reference proteome</keyword>